<dbReference type="OrthoDB" id="38049at2157"/>
<evidence type="ECO:0000256" key="1">
    <source>
        <dbReference type="ARBA" id="ARBA00001946"/>
    </source>
</evidence>
<evidence type="ECO:0000256" key="2">
    <source>
        <dbReference type="ARBA" id="ARBA00022722"/>
    </source>
</evidence>
<dbReference type="SUPFAM" id="SSF88723">
    <property type="entry name" value="PIN domain-like"/>
    <property type="match status" value="1"/>
</dbReference>
<protein>
    <submittedName>
        <fullName evidence="8">tRNA(FMet)-specific endonuclease VapC</fullName>
    </submittedName>
</protein>
<dbReference type="AlphaFoldDB" id="A0A151A8A5"/>
<accession>A0A151A8A5</accession>
<reference evidence="8 9" key="1">
    <citation type="submission" date="2016-02" db="EMBL/GenBank/DDBJ databases">
        <title>Genome sequence of Halalkalicoccus paucihalophilus DSM 24557.</title>
        <authorList>
            <person name="Poehlein A."/>
            <person name="Daniel R."/>
        </authorList>
    </citation>
    <scope>NUCLEOTIDE SEQUENCE [LARGE SCALE GENOMIC DNA]</scope>
    <source>
        <strain evidence="8 9">DSM 24557</strain>
    </source>
</reference>
<gene>
    <name evidence="8" type="primary">vapC_5</name>
    <name evidence="8" type="ORF">HAPAU_39440</name>
</gene>
<name>A0A151A8A5_9EURY</name>
<keyword evidence="3" id="KW-0479">Metal-binding</keyword>
<evidence type="ECO:0000313" key="9">
    <source>
        <dbReference type="Proteomes" id="UP000075321"/>
    </source>
</evidence>
<dbReference type="RefSeq" id="WP_066385576.1">
    <property type="nucleotide sequence ID" value="NZ_LTAZ01000017.1"/>
</dbReference>
<evidence type="ECO:0000256" key="5">
    <source>
        <dbReference type="ARBA" id="ARBA00022842"/>
    </source>
</evidence>
<dbReference type="PATRIC" id="fig|1008153.3.peg.4221"/>
<comment type="cofactor">
    <cofactor evidence="1">
        <name>Mg(2+)</name>
        <dbReference type="ChEBI" id="CHEBI:18420"/>
    </cofactor>
</comment>
<sequence length="133" mass="14463">MKLLETSFLVDYLNEQPYTIEYLEANAQAEYAISTITLYEVYAGAIRSTASGETIETITDAIAWADVVAFDESAAREAADIRAALLDRGSSIPAPDILNTGVARSLGCELIATDEHFAEIPQLNTHNPRDSHS</sequence>
<evidence type="ECO:0000256" key="6">
    <source>
        <dbReference type="ARBA" id="ARBA00038093"/>
    </source>
</evidence>
<dbReference type="GO" id="GO:0004519">
    <property type="term" value="F:endonuclease activity"/>
    <property type="evidence" value="ECO:0007669"/>
    <property type="project" value="UniProtKB-KW"/>
</dbReference>
<comment type="similarity">
    <text evidence="6">Belongs to the PINc/VapC protein family.</text>
</comment>
<evidence type="ECO:0000313" key="8">
    <source>
        <dbReference type="EMBL" id="KYH23865.1"/>
    </source>
</evidence>
<dbReference type="Proteomes" id="UP000075321">
    <property type="component" value="Unassembled WGS sequence"/>
</dbReference>
<dbReference type="Gene3D" id="3.40.50.1010">
    <property type="entry name" value="5'-nuclease"/>
    <property type="match status" value="1"/>
</dbReference>
<evidence type="ECO:0000259" key="7">
    <source>
        <dbReference type="Pfam" id="PF01850"/>
    </source>
</evidence>
<keyword evidence="8" id="KW-0255">Endonuclease</keyword>
<keyword evidence="5" id="KW-0460">Magnesium</keyword>
<dbReference type="GO" id="GO:0016787">
    <property type="term" value="F:hydrolase activity"/>
    <property type="evidence" value="ECO:0007669"/>
    <property type="project" value="UniProtKB-KW"/>
</dbReference>
<evidence type="ECO:0000256" key="3">
    <source>
        <dbReference type="ARBA" id="ARBA00022723"/>
    </source>
</evidence>
<comment type="caution">
    <text evidence="8">The sequence shown here is derived from an EMBL/GenBank/DDBJ whole genome shotgun (WGS) entry which is preliminary data.</text>
</comment>
<feature type="domain" description="PIN" evidence="7">
    <location>
        <begin position="3"/>
        <end position="121"/>
    </location>
</feature>
<dbReference type="Pfam" id="PF01850">
    <property type="entry name" value="PIN"/>
    <property type="match status" value="1"/>
</dbReference>
<dbReference type="InterPro" id="IPR050556">
    <property type="entry name" value="Type_II_TA_system_RNase"/>
</dbReference>
<dbReference type="EMBL" id="LTAZ01000017">
    <property type="protein sequence ID" value="KYH23865.1"/>
    <property type="molecule type" value="Genomic_DNA"/>
</dbReference>
<keyword evidence="9" id="KW-1185">Reference proteome</keyword>
<dbReference type="GO" id="GO:0046872">
    <property type="term" value="F:metal ion binding"/>
    <property type="evidence" value="ECO:0007669"/>
    <property type="project" value="UniProtKB-KW"/>
</dbReference>
<proteinExistence type="inferred from homology"/>
<organism evidence="8 9">
    <name type="scientific">Halalkalicoccus paucihalophilus</name>
    <dbReference type="NCBI Taxonomy" id="1008153"/>
    <lineage>
        <taxon>Archaea</taxon>
        <taxon>Methanobacteriati</taxon>
        <taxon>Methanobacteriota</taxon>
        <taxon>Stenosarchaea group</taxon>
        <taxon>Halobacteria</taxon>
        <taxon>Halobacteriales</taxon>
        <taxon>Halococcaceae</taxon>
        <taxon>Halalkalicoccus</taxon>
    </lineage>
</organism>
<dbReference type="InterPro" id="IPR002716">
    <property type="entry name" value="PIN_dom"/>
</dbReference>
<evidence type="ECO:0000256" key="4">
    <source>
        <dbReference type="ARBA" id="ARBA00022801"/>
    </source>
</evidence>
<keyword evidence="2" id="KW-0540">Nuclease</keyword>
<dbReference type="PANTHER" id="PTHR33653">
    <property type="entry name" value="RIBONUCLEASE VAPC2"/>
    <property type="match status" value="1"/>
</dbReference>
<keyword evidence="4" id="KW-0378">Hydrolase</keyword>
<dbReference type="InterPro" id="IPR029060">
    <property type="entry name" value="PIN-like_dom_sf"/>
</dbReference>
<dbReference type="PANTHER" id="PTHR33653:SF1">
    <property type="entry name" value="RIBONUCLEASE VAPC2"/>
    <property type="match status" value="1"/>
</dbReference>